<reference evidence="1 2" key="1">
    <citation type="submission" date="2017-09" db="EMBL/GenBank/DDBJ databases">
        <title>Depth-based differentiation of microbial function through sediment-hosted aquifers and enrichment of novel symbionts in the deep terrestrial subsurface.</title>
        <authorList>
            <person name="Probst A.J."/>
            <person name="Ladd B."/>
            <person name="Jarett J.K."/>
            <person name="Geller-Mcgrath D.E."/>
            <person name="Sieber C.M."/>
            <person name="Emerson J.B."/>
            <person name="Anantharaman K."/>
            <person name="Thomas B.C."/>
            <person name="Malmstrom R."/>
            <person name="Stieglmeier M."/>
            <person name="Klingl A."/>
            <person name="Woyke T."/>
            <person name="Ryan C.M."/>
            <person name="Banfield J.F."/>
        </authorList>
    </citation>
    <scope>NUCLEOTIDE SEQUENCE [LARGE SCALE GENOMIC DNA]</scope>
    <source>
        <strain evidence="1">CG11_big_fil_rev_8_21_14_0_20_40_24</strain>
    </source>
</reference>
<protein>
    <submittedName>
        <fullName evidence="1">Uncharacterized protein</fullName>
    </submittedName>
</protein>
<dbReference type="Proteomes" id="UP000229834">
    <property type="component" value="Unassembled WGS sequence"/>
</dbReference>
<dbReference type="InterPro" id="IPR027417">
    <property type="entry name" value="P-loop_NTPase"/>
</dbReference>
<dbReference type="AlphaFoldDB" id="A0A2H0K6V2"/>
<name>A0A2H0K6V2_9BACT</name>
<proteinExistence type="predicted"/>
<organism evidence="1 2">
    <name type="scientific">Candidatus Zambryskibacteria bacterium CG11_big_fil_rev_8_21_14_0_20_40_24</name>
    <dbReference type="NCBI Taxonomy" id="1975116"/>
    <lineage>
        <taxon>Bacteria</taxon>
        <taxon>Candidatus Zambryskiibacteriota</taxon>
    </lineage>
</organism>
<evidence type="ECO:0000313" key="2">
    <source>
        <dbReference type="Proteomes" id="UP000229834"/>
    </source>
</evidence>
<evidence type="ECO:0000313" key="1">
    <source>
        <dbReference type="EMBL" id="PIQ66982.1"/>
    </source>
</evidence>
<dbReference type="Gene3D" id="3.40.50.300">
    <property type="entry name" value="P-loop containing nucleotide triphosphate hydrolases"/>
    <property type="match status" value="1"/>
</dbReference>
<feature type="non-terminal residue" evidence="1">
    <location>
        <position position="71"/>
    </location>
</feature>
<gene>
    <name evidence="1" type="ORF">COV95_01180</name>
</gene>
<dbReference type="EMBL" id="PCVC01000038">
    <property type="protein sequence ID" value="PIQ66982.1"/>
    <property type="molecule type" value="Genomic_DNA"/>
</dbReference>
<feature type="non-terminal residue" evidence="1">
    <location>
        <position position="1"/>
    </location>
</feature>
<accession>A0A2H0K6V2</accession>
<sequence>HSPKKESDALSARKRFAFEEVFFIQLEKQRARDQWKKHNSFIIKKSRGEISSFVERFPFPLTKSQEKAIDQ</sequence>
<comment type="caution">
    <text evidence="1">The sequence shown here is derived from an EMBL/GenBank/DDBJ whole genome shotgun (WGS) entry which is preliminary data.</text>
</comment>